<keyword evidence="9" id="KW-0325">Glycoprotein</keyword>
<evidence type="ECO:0000256" key="1">
    <source>
        <dbReference type="ARBA" id="ARBA00004643"/>
    </source>
</evidence>
<feature type="compositionally biased region" description="Pro residues" evidence="11">
    <location>
        <begin position="390"/>
        <end position="399"/>
    </location>
</feature>
<feature type="transmembrane region" description="Helical" evidence="12">
    <location>
        <begin position="1001"/>
        <end position="1027"/>
    </location>
</feature>
<dbReference type="PANTHER" id="PTHR28533:SF1">
    <property type="entry name" value="PROTEIN PBN1"/>
    <property type="match status" value="1"/>
</dbReference>
<gene>
    <name evidence="13" type="ORF">DFQ27_005728</name>
</gene>
<evidence type="ECO:0000256" key="6">
    <source>
        <dbReference type="ARBA" id="ARBA00022824"/>
    </source>
</evidence>
<evidence type="ECO:0000256" key="9">
    <source>
        <dbReference type="ARBA" id="ARBA00023180"/>
    </source>
</evidence>
<evidence type="ECO:0000256" key="3">
    <source>
        <dbReference type="ARBA" id="ARBA00010345"/>
    </source>
</evidence>
<evidence type="ECO:0000256" key="2">
    <source>
        <dbReference type="ARBA" id="ARBA00004687"/>
    </source>
</evidence>
<dbReference type="InterPro" id="IPR002838">
    <property type="entry name" value="AIM24"/>
</dbReference>
<accession>A0A9P6QHA0</accession>
<reference evidence="13" key="1">
    <citation type="journal article" date="2020" name="Fungal Divers.">
        <title>Resolving the Mortierellaceae phylogeny through synthesis of multi-gene phylogenetics and phylogenomics.</title>
        <authorList>
            <person name="Vandepol N."/>
            <person name="Liber J."/>
            <person name="Desiro A."/>
            <person name="Na H."/>
            <person name="Kennedy M."/>
            <person name="Barry K."/>
            <person name="Grigoriev I.V."/>
            <person name="Miller A.N."/>
            <person name="O'Donnell K."/>
            <person name="Stajich J.E."/>
            <person name="Bonito G."/>
        </authorList>
    </citation>
    <scope>NUCLEOTIDE SEQUENCE</scope>
    <source>
        <strain evidence="13">BC1065</strain>
    </source>
</reference>
<dbReference type="Pfam" id="PF01987">
    <property type="entry name" value="AIM24"/>
    <property type="match status" value="1"/>
</dbReference>
<dbReference type="GO" id="GO:0005739">
    <property type="term" value="C:mitochondrion"/>
    <property type="evidence" value="ECO:0007669"/>
    <property type="project" value="UniProtKB-SubCell"/>
</dbReference>
<keyword evidence="14" id="KW-1185">Reference proteome</keyword>
<evidence type="ECO:0000313" key="14">
    <source>
        <dbReference type="Proteomes" id="UP000807716"/>
    </source>
</evidence>
<dbReference type="GO" id="GO:0000030">
    <property type="term" value="F:mannosyltransferase activity"/>
    <property type="evidence" value="ECO:0007669"/>
    <property type="project" value="TreeGrafter"/>
</dbReference>
<dbReference type="InterPro" id="IPR013233">
    <property type="entry name" value="PIG-X/PBN1"/>
</dbReference>
<keyword evidence="4" id="KW-0337">GPI-anchor biosynthesis</keyword>
<evidence type="ECO:0000256" key="12">
    <source>
        <dbReference type="SAM" id="Phobius"/>
    </source>
</evidence>
<dbReference type="InterPro" id="IPR016031">
    <property type="entry name" value="Trp_RNA-bd_attenuator-like_dom"/>
</dbReference>
<sequence>MIRFHARPRAQALAAVRSYVNLAYNSTAHSSGQTPTLERKLGSIEERIQARREALAFTSSATESSGSSTSEAAAASFSSPQSQEPKKPFSRGIMSVLPGINSASKWVKQPSVADPEFEVVSAGLGSMLHVRMPARSELFAAPGAAVGSSANIHSELSTASNPLKALARRLAGGSLYFQKVVSILQAIVFSTSETEGDVLLAPKHMSDIAAIRMDGTSEYYVRRDAFLARSPRIILQLGIAKAGFGVTNFFAHRVTGRGTLAVASYGGIYRLVLDDKEEYLVNPRHLIAWEAGTSPAATRLALDPTKTAEPEKRDSKILSNPYVASTLNVAARVTERVGNVLFGKQEFIRLQGPGDFYLCSRIRPSTEAIKQITSSVSNLPVVFPAPTAPAAPPKIPGPPHAYASVTKDGQVSFSKSTSPSSPTTTTSTPSPSTPLSSATPQIKRTVVSHDDPLSTQTKREASAYSNMQMVQLTVAAALTIVTGLSGLASAAGGFHHRHSFFPSRPVEPTDQNLRVSLHRVELVNVNGFREWELKVNIKGLLTSEKKWPGQNGKCPKTVRVQWFAKDAPLLRPPFTPTFVPGFHLALTCFENQSEWQEICPILSELVGGVDCQDRISHPSQDLYPRIGSPVHYDNLTPMNYNNRYIHNTIDPEGFLSSQTVIAGLISGQQKLQGAGETNPALVDLVLENERVVLKVIWPVGAQGKEQTVKIELDTAQDEKVEVGWLYRELLGHEDTEFEYYMGAIVRMDKQGESLNELMVHAQSPVFLPHRRDPKNGDSIITYGHGFEHTMQPKQTLHPHSITKIRSTPTQGDTMSRCDLLVVHVLPASIFVDPFQLADLAPEIGPSVVFGETDLEKPVGVVSGWGSVVMNKVQPEHNDRATARWIRNETRANGFEATIDVPMHTRYQPPVAVDDPATHVEARVPWPLVAWQCPPTSTEEGQGQQKQQQAKKLFYIPPLPLSLLISPDDPRSELRFLLPDPIPQVYPSSPVMVPVGQLKDLAFVRIATFALAGAGTFIVALGLIKAVVARNNQSKGKQD</sequence>
<protein>
    <recommendedName>
        <fullName evidence="10">Altered inheritance of mitochondria protein 24, mitochondrial</fullName>
    </recommendedName>
</protein>
<dbReference type="SUPFAM" id="SSF51219">
    <property type="entry name" value="TRAP-like"/>
    <property type="match status" value="1"/>
</dbReference>
<dbReference type="InterPro" id="IPR036983">
    <property type="entry name" value="AIM24_sf"/>
</dbReference>
<evidence type="ECO:0000256" key="4">
    <source>
        <dbReference type="ARBA" id="ARBA00022502"/>
    </source>
</evidence>
<organism evidence="13 14">
    <name type="scientific">Actinomortierella ambigua</name>
    <dbReference type="NCBI Taxonomy" id="1343610"/>
    <lineage>
        <taxon>Eukaryota</taxon>
        <taxon>Fungi</taxon>
        <taxon>Fungi incertae sedis</taxon>
        <taxon>Mucoromycota</taxon>
        <taxon>Mortierellomycotina</taxon>
        <taxon>Mortierellomycetes</taxon>
        <taxon>Mortierellales</taxon>
        <taxon>Mortierellaceae</taxon>
        <taxon>Actinomortierella</taxon>
    </lineage>
</organism>
<evidence type="ECO:0000256" key="7">
    <source>
        <dbReference type="ARBA" id="ARBA00022989"/>
    </source>
</evidence>
<dbReference type="SMART" id="SM00780">
    <property type="entry name" value="PIG-X"/>
    <property type="match status" value="1"/>
</dbReference>
<evidence type="ECO:0000256" key="11">
    <source>
        <dbReference type="SAM" id="MobiDB-lite"/>
    </source>
</evidence>
<keyword evidence="5 12" id="KW-0812">Transmembrane</keyword>
<dbReference type="Gene3D" id="3.60.160.10">
    <property type="entry name" value="Mitochondrial biogenesis AIM24"/>
    <property type="match status" value="1"/>
</dbReference>
<dbReference type="PANTHER" id="PTHR28533">
    <property type="entry name" value="PROTEIN PBN1"/>
    <property type="match status" value="1"/>
</dbReference>
<comment type="similarity">
    <text evidence="3">Belongs to the PIGX family.</text>
</comment>
<feature type="region of interest" description="Disordered" evidence="11">
    <location>
        <begin position="390"/>
        <end position="443"/>
    </location>
</feature>
<keyword evidence="10" id="KW-0496">Mitochondrion</keyword>
<feature type="compositionally biased region" description="Low complexity" evidence="11">
    <location>
        <begin position="412"/>
        <end position="440"/>
    </location>
</feature>
<keyword evidence="8 12" id="KW-0472">Membrane</keyword>
<keyword evidence="6" id="KW-0256">Endoplasmic reticulum</keyword>
<dbReference type="Proteomes" id="UP000807716">
    <property type="component" value="Unassembled WGS sequence"/>
</dbReference>
<evidence type="ECO:0000256" key="10">
    <source>
        <dbReference type="RuleBase" id="RU363045"/>
    </source>
</evidence>
<feature type="compositionally biased region" description="Low complexity" evidence="11">
    <location>
        <begin position="56"/>
        <end position="79"/>
    </location>
</feature>
<feature type="region of interest" description="Disordered" evidence="11">
    <location>
        <begin position="55"/>
        <end position="91"/>
    </location>
</feature>
<comment type="pathway">
    <text evidence="2">Glycolipid biosynthesis; glycosylphosphatidylinositol-anchor biosynthesis.</text>
</comment>
<dbReference type="InterPro" id="IPR042322">
    <property type="entry name" value="Pbn1"/>
</dbReference>
<dbReference type="GO" id="GO:0005789">
    <property type="term" value="C:endoplasmic reticulum membrane"/>
    <property type="evidence" value="ECO:0007669"/>
    <property type="project" value="UniProtKB-SubCell"/>
</dbReference>
<dbReference type="OrthoDB" id="1705416at2759"/>
<evidence type="ECO:0000313" key="13">
    <source>
        <dbReference type="EMBL" id="KAG0268794.1"/>
    </source>
</evidence>
<evidence type="ECO:0000256" key="5">
    <source>
        <dbReference type="ARBA" id="ARBA00022692"/>
    </source>
</evidence>
<dbReference type="GO" id="GO:0006506">
    <property type="term" value="P:GPI anchor biosynthetic process"/>
    <property type="evidence" value="ECO:0007669"/>
    <property type="project" value="UniProtKB-KW"/>
</dbReference>
<proteinExistence type="inferred from homology"/>
<evidence type="ECO:0000256" key="8">
    <source>
        <dbReference type="ARBA" id="ARBA00023136"/>
    </source>
</evidence>
<dbReference type="AlphaFoldDB" id="A0A9P6QHA0"/>
<comment type="similarity">
    <text evidence="10">Belongs to the AIM24 family.</text>
</comment>
<keyword evidence="7 12" id="KW-1133">Transmembrane helix</keyword>
<comment type="subcellular location">
    <subcellularLocation>
        <location evidence="1">Endoplasmic reticulum membrane</location>
        <topology evidence="1">Single-pass type III membrane protein</topology>
    </subcellularLocation>
    <subcellularLocation>
        <location evidence="10">Mitochondrion</location>
    </subcellularLocation>
</comment>
<dbReference type="EMBL" id="JAAAJB010000041">
    <property type="protein sequence ID" value="KAG0268794.1"/>
    <property type="molecule type" value="Genomic_DNA"/>
</dbReference>
<dbReference type="Pfam" id="PF08320">
    <property type="entry name" value="PIG-X"/>
    <property type="match status" value="1"/>
</dbReference>
<dbReference type="GO" id="GO:1990529">
    <property type="term" value="C:glycosylphosphatidylinositol-mannosyltransferase I complex"/>
    <property type="evidence" value="ECO:0007669"/>
    <property type="project" value="TreeGrafter"/>
</dbReference>
<comment type="caution">
    <text evidence="13">The sequence shown here is derived from an EMBL/GenBank/DDBJ whole genome shotgun (WGS) entry which is preliminary data.</text>
</comment>
<name>A0A9P6QHA0_9FUNG</name>